<organism evidence="2 3">
    <name type="scientific">Lactococcus phage CHPC971</name>
    <dbReference type="NCBI Taxonomy" id="2575255"/>
    <lineage>
        <taxon>Viruses</taxon>
        <taxon>Duplodnaviria</taxon>
        <taxon>Heunggongvirae</taxon>
        <taxon>Uroviricota</taxon>
        <taxon>Caudoviricetes</taxon>
        <taxon>Fremauxvirus</taxon>
        <taxon>Fremauxvirus CHPC971</taxon>
    </lineage>
</organism>
<evidence type="ECO:0000313" key="2">
    <source>
        <dbReference type="EMBL" id="QCW07660.1"/>
    </source>
</evidence>
<dbReference type="KEGG" id="vg:65071152"/>
<keyword evidence="3" id="KW-1185">Reference proteome</keyword>
<feature type="compositionally biased region" description="Polar residues" evidence="1">
    <location>
        <begin position="1"/>
        <end position="15"/>
    </location>
</feature>
<evidence type="ECO:0000256" key="1">
    <source>
        <dbReference type="SAM" id="MobiDB-lite"/>
    </source>
</evidence>
<feature type="compositionally biased region" description="Polar residues" evidence="1">
    <location>
        <begin position="57"/>
        <end position="68"/>
    </location>
</feature>
<accession>A0A4Y5N0T3</accession>
<dbReference type="RefSeq" id="YP_010082152.1">
    <property type="nucleotide sequence ID" value="NC_055027.1"/>
</dbReference>
<feature type="region of interest" description="Disordered" evidence="1">
    <location>
        <begin position="57"/>
        <end position="88"/>
    </location>
</feature>
<reference evidence="2 3" key="1">
    <citation type="submission" date="2019-04" db="EMBL/GenBank/DDBJ databases">
        <authorList>
            <person name="de Jong A."/>
        </authorList>
    </citation>
    <scope>NUCLEOTIDE SEQUENCE [LARGE SCALE GENOMIC DNA]</scope>
</reference>
<dbReference type="EMBL" id="MK779875">
    <property type="protein sequence ID" value="QCW07660.1"/>
    <property type="molecule type" value="Genomic_DNA"/>
</dbReference>
<feature type="compositionally biased region" description="Basic residues" evidence="1">
    <location>
        <begin position="79"/>
        <end position="88"/>
    </location>
</feature>
<feature type="region of interest" description="Disordered" evidence="1">
    <location>
        <begin position="1"/>
        <end position="20"/>
    </location>
</feature>
<evidence type="ECO:0000313" key="3">
    <source>
        <dbReference type="Proteomes" id="UP000306022"/>
    </source>
</evidence>
<proteinExistence type="predicted"/>
<name>A0A4Y5N0T3_9CAUD</name>
<sequence length="88" mass="9961">MSKINESSFQVSGARSLTAKKRYTPETWPVLIDRTTGKERDDYNYLWCKERGIPCSNTYHSPSSQNPDSVVKNGGQNGNRHKGKGGWR</sequence>
<dbReference type="GeneID" id="65071152"/>
<protein>
    <submittedName>
        <fullName evidence="2">Uncharacterized protein</fullName>
    </submittedName>
</protein>
<dbReference type="Proteomes" id="UP000306022">
    <property type="component" value="Segment"/>
</dbReference>